<dbReference type="PROSITE" id="PS50262">
    <property type="entry name" value="G_PROTEIN_RECEP_F1_2"/>
    <property type="match status" value="1"/>
</dbReference>
<dbReference type="Proteomes" id="UP000789706">
    <property type="component" value="Unassembled WGS sequence"/>
</dbReference>
<evidence type="ECO:0000256" key="5">
    <source>
        <dbReference type="SAM" id="Phobius"/>
    </source>
</evidence>
<dbReference type="AlphaFoldDB" id="A0A9N8V405"/>
<protein>
    <submittedName>
        <fullName evidence="7">6883_t:CDS:1</fullName>
    </submittedName>
</protein>
<keyword evidence="8" id="KW-1185">Reference proteome</keyword>
<keyword evidence="2 5" id="KW-0812">Transmembrane</keyword>
<evidence type="ECO:0000313" key="7">
    <source>
        <dbReference type="EMBL" id="CAG8435856.1"/>
    </source>
</evidence>
<dbReference type="PANTHER" id="PTHR23112">
    <property type="entry name" value="G PROTEIN-COUPLED RECEPTOR 157-RELATED"/>
    <property type="match status" value="1"/>
</dbReference>
<dbReference type="EMBL" id="CAJVPK010000034">
    <property type="protein sequence ID" value="CAG8435856.1"/>
    <property type="molecule type" value="Genomic_DNA"/>
</dbReference>
<name>A0A9N8V405_9GLOM</name>
<reference evidence="7" key="1">
    <citation type="submission" date="2021-06" db="EMBL/GenBank/DDBJ databases">
        <authorList>
            <person name="Kallberg Y."/>
            <person name="Tangrot J."/>
            <person name="Rosling A."/>
        </authorList>
    </citation>
    <scope>NUCLEOTIDE SEQUENCE</scope>
    <source>
        <strain evidence="7">AZ414A</strain>
    </source>
</reference>
<gene>
    <name evidence="7" type="ORF">DEBURN_LOCUS930</name>
</gene>
<dbReference type="SUPFAM" id="SSF81321">
    <property type="entry name" value="Family A G protein-coupled receptor-like"/>
    <property type="match status" value="1"/>
</dbReference>
<comment type="subcellular location">
    <subcellularLocation>
        <location evidence="1">Membrane</location>
        <topology evidence="1">Multi-pass membrane protein</topology>
    </subcellularLocation>
</comment>
<feature type="transmembrane region" description="Helical" evidence="5">
    <location>
        <begin position="28"/>
        <end position="55"/>
    </location>
</feature>
<proteinExistence type="predicted"/>
<accession>A0A9N8V405</accession>
<dbReference type="Gene3D" id="1.20.1070.10">
    <property type="entry name" value="Rhodopsin 7-helix transmembrane proteins"/>
    <property type="match status" value="1"/>
</dbReference>
<organism evidence="7 8">
    <name type="scientific">Diversispora eburnea</name>
    <dbReference type="NCBI Taxonomy" id="1213867"/>
    <lineage>
        <taxon>Eukaryota</taxon>
        <taxon>Fungi</taxon>
        <taxon>Fungi incertae sedis</taxon>
        <taxon>Mucoromycota</taxon>
        <taxon>Glomeromycotina</taxon>
        <taxon>Glomeromycetes</taxon>
        <taxon>Diversisporales</taxon>
        <taxon>Diversisporaceae</taxon>
        <taxon>Diversispora</taxon>
    </lineage>
</organism>
<feature type="transmembrane region" description="Helical" evidence="5">
    <location>
        <begin position="106"/>
        <end position="128"/>
    </location>
</feature>
<dbReference type="GO" id="GO:0007189">
    <property type="term" value="P:adenylate cyclase-activating G protein-coupled receptor signaling pathway"/>
    <property type="evidence" value="ECO:0007669"/>
    <property type="project" value="TreeGrafter"/>
</dbReference>
<feature type="transmembrane region" description="Helical" evidence="5">
    <location>
        <begin position="158"/>
        <end position="177"/>
    </location>
</feature>
<evidence type="ECO:0000256" key="3">
    <source>
        <dbReference type="ARBA" id="ARBA00022989"/>
    </source>
</evidence>
<dbReference type="GO" id="GO:0004930">
    <property type="term" value="F:G protein-coupled receptor activity"/>
    <property type="evidence" value="ECO:0007669"/>
    <property type="project" value="TreeGrafter"/>
</dbReference>
<dbReference type="OrthoDB" id="2439438at2759"/>
<evidence type="ECO:0000256" key="4">
    <source>
        <dbReference type="ARBA" id="ARBA00023136"/>
    </source>
</evidence>
<evidence type="ECO:0000256" key="2">
    <source>
        <dbReference type="ARBA" id="ARBA00022692"/>
    </source>
</evidence>
<feature type="domain" description="G-protein coupled receptors family 1 profile" evidence="6">
    <location>
        <begin position="1"/>
        <end position="207"/>
    </location>
</feature>
<dbReference type="InterPro" id="IPR017452">
    <property type="entry name" value="GPCR_Rhodpsn_7TM"/>
</dbReference>
<dbReference type="PANTHER" id="PTHR23112:SF0">
    <property type="entry name" value="TRANSMEMBRANE PROTEIN 116"/>
    <property type="match status" value="1"/>
</dbReference>
<comment type="caution">
    <text evidence="7">The sequence shown here is derived from an EMBL/GenBank/DDBJ whole genome shotgun (WGS) entry which is preliminary data.</text>
</comment>
<evidence type="ECO:0000256" key="1">
    <source>
        <dbReference type="ARBA" id="ARBA00004141"/>
    </source>
</evidence>
<keyword evidence="4 5" id="KW-0472">Membrane</keyword>
<evidence type="ECO:0000259" key="6">
    <source>
        <dbReference type="PROSITE" id="PS50262"/>
    </source>
</evidence>
<evidence type="ECO:0000313" key="8">
    <source>
        <dbReference type="Proteomes" id="UP000789706"/>
    </source>
</evidence>
<feature type="transmembrane region" description="Helical" evidence="5">
    <location>
        <begin position="67"/>
        <end position="86"/>
    </location>
</feature>
<keyword evidence="3 5" id="KW-1133">Transmembrane helix</keyword>
<sequence length="283" mass="32684">MLSIGFTINLAYTVIYKVPWPQPQCGIVGAYVVTLSALNFFLVTFVAASTWLRVCKEVYLETGIYDYRLWIITLSLSALIDLISINDFGQHKYWCAAYPKSITLPLIMFCLITICLITIIFCYLQVLLKIKNLDDSLLTSSYMSPQRVYIEKRALRKLISYIFTFMLQFIPLIAYHLGSLFKVEHVFLYVLATTSNFIQYLINEGIFSADNSSIISSFQRNSSAPESVSKISKNIKKSKLSCVKEERDEVIEKINDDEIKEISIYEFFKNDNQYHNNIEDHLK</sequence>
<dbReference type="GO" id="GO:0005886">
    <property type="term" value="C:plasma membrane"/>
    <property type="evidence" value="ECO:0007669"/>
    <property type="project" value="TreeGrafter"/>
</dbReference>